<sequence length="132" mass="13806">MQPGRPNAKAHQRLTESGDLGALFSKVASIVDAVYSSSANKIRKLISEPDDEAALAAELATEIAMAAKLLAEANEAEKRALVAGASAKQAAMLAAAAKRRAKAALDLQHQTEDKLAATRARKKRAAAEQGSE</sequence>
<evidence type="ECO:0000313" key="3">
    <source>
        <dbReference type="Proteomes" id="UP000007058"/>
    </source>
</evidence>
<dbReference type="HOGENOM" id="CLU_1914532_0_0_5"/>
<dbReference type="EMBL" id="AP007255">
    <property type="protein sequence ID" value="BAE49203.1"/>
    <property type="molecule type" value="Genomic_DNA"/>
</dbReference>
<dbReference type="Proteomes" id="UP000007058">
    <property type="component" value="Chromosome"/>
</dbReference>
<organism evidence="2 3">
    <name type="scientific">Paramagnetospirillum magneticum (strain ATCC 700264 / AMB-1)</name>
    <name type="common">Magnetospirillum magneticum</name>
    <dbReference type="NCBI Taxonomy" id="342108"/>
    <lineage>
        <taxon>Bacteria</taxon>
        <taxon>Pseudomonadati</taxon>
        <taxon>Pseudomonadota</taxon>
        <taxon>Alphaproteobacteria</taxon>
        <taxon>Rhodospirillales</taxon>
        <taxon>Magnetospirillaceae</taxon>
        <taxon>Paramagnetospirillum</taxon>
    </lineage>
</organism>
<protein>
    <submittedName>
        <fullName evidence="2">Uncharacterized protein</fullName>
    </submittedName>
</protein>
<gene>
    <name evidence="2" type="ordered locus">amb0399</name>
</gene>
<reference evidence="2 3" key="1">
    <citation type="journal article" date="2005" name="DNA Res.">
        <title>Complete genome sequence of the facultative anaerobic magnetotactic bacterium Magnetospirillum sp. strain AMB-1.</title>
        <authorList>
            <person name="Matsunaga T."/>
            <person name="Okamura Y."/>
            <person name="Fukuda Y."/>
            <person name="Wahyudi A.T."/>
            <person name="Murase Y."/>
            <person name="Takeyama H."/>
        </authorList>
    </citation>
    <scope>NUCLEOTIDE SEQUENCE [LARGE SCALE GENOMIC DNA]</scope>
    <source>
        <strain evidence="3">ATCC 700264 / AMB-1</strain>
    </source>
</reference>
<evidence type="ECO:0000256" key="1">
    <source>
        <dbReference type="SAM" id="MobiDB-lite"/>
    </source>
</evidence>
<keyword evidence="3" id="KW-1185">Reference proteome</keyword>
<dbReference type="AlphaFoldDB" id="Q2WAC2"/>
<accession>Q2WAC2</accession>
<dbReference type="KEGG" id="mag:amb0399"/>
<name>Q2WAC2_PARM1</name>
<proteinExistence type="predicted"/>
<feature type="region of interest" description="Disordered" evidence="1">
    <location>
        <begin position="108"/>
        <end position="132"/>
    </location>
</feature>
<evidence type="ECO:0000313" key="2">
    <source>
        <dbReference type="EMBL" id="BAE49203.1"/>
    </source>
</evidence>